<evidence type="ECO:0000313" key="2">
    <source>
        <dbReference type="EMBL" id="KAJ8973021.1"/>
    </source>
</evidence>
<comment type="caution">
    <text evidence="2">The sequence shown here is derived from an EMBL/GenBank/DDBJ whole genome shotgun (WGS) entry which is preliminary data.</text>
</comment>
<reference evidence="2" key="1">
    <citation type="journal article" date="2023" name="Insect Mol. Biol.">
        <title>Genome sequencing provides insights into the evolution of gene families encoding plant cell wall-degrading enzymes in longhorned beetles.</title>
        <authorList>
            <person name="Shin N.R."/>
            <person name="Okamura Y."/>
            <person name="Kirsch R."/>
            <person name="Pauchet Y."/>
        </authorList>
    </citation>
    <scope>NUCLEOTIDE SEQUENCE</scope>
    <source>
        <strain evidence="2">MMC_N1</strain>
    </source>
</reference>
<dbReference type="Proteomes" id="UP001162164">
    <property type="component" value="Unassembled WGS sequence"/>
</dbReference>
<sequence length="324" mass="37405">MYNNNDNRKKIEKIPVRASKHNECLNCENYKRKIIESEQTVSSRDVLIHMLQGEIQKLENKYKKSIDDYEKLRYVHCTTLQELTSLNEINKNFEDGRAKFALGRTSNLESEVEVTQKGGQTDQYTSQVASVQWNCCLNKLTTNNSSKNPTCTATTLDQNESPEELLFKFLEEVKQSNCYKENFSNDQVYAVVSDMNKQIQDLNGLMAKLQIEFSTIITNIQNQLEKANESVERLKEENSQVKDQLVEKSSVLSSCLSVLEQNHCNIGNLSDNIKCIIREKDVLYQETQNLKENTTSQCMKKDQEILVMESKINSLNQEKEQLKK</sequence>
<evidence type="ECO:0000313" key="3">
    <source>
        <dbReference type="Proteomes" id="UP001162164"/>
    </source>
</evidence>
<dbReference type="EMBL" id="JAPWTJ010001255">
    <property type="protein sequence ID" value="KAJ8973021.1"/>
    <property type="molecule type" value="Genomic_DNA"/>
</dbReference>
<gene>
    <name evidence="2" type="ORF">NQ317_012626</name>
</gene>
<proteinExistence type="predicted"/>
<feature type="coiled-coil region" evidence="1">
    <location>
        <begin position="192"/>
        <end position="251"/>
    </location>
</feature>
<name>A0ABQ9J4H5_9CUCU</name>
<accession>A0ABQ9J4H5</accession>
<organism evidence="2 3">
    <name type="scientific">Molorchus minor</name>
    <dbReference type="NCBI Taxonomy" id="1323400"/>
    <lineage>
        <taxon>Eukaryota</taxon>
        <taxon>Metazoa</taxon>
        <taxon>Ecdysozoa</taxon>
        <taxon>Arthropoda</taxon>
        <taxon>Hexapoda</taxon>
        <taxon>Insecta</taxon>
        <taxon>Pterygota</taxon>
        <taxon>Neoptera</taxon>
        <taxon>Endopterygota</taxon>
        <taxon>Coleoptera</taxon>
        <taxon>Polyphaga</taxon>
        <taxon>Cucujiformia</taxon>
        <taxon>Chrysomeloidea</taxon>
        <taxon>Cerambycidae</taxon>
        <taxon>Lamiinae</taxon>
        <taxon>Monochamini</taxon>
        <taxon>Molorchus</taxon>
    </lineage>
</organism>
<protein>
    <submittedName>
        <fullName evidence="2">Uncharacterized protein</fullName>
    </submittedName>
</protein>
<keyword evidence="1" id="KW-0175">Coiled coil</keyword>
<feature type="coiled-coil region" evidence="1">
    <location>
        <begin position="48"/>
        <end position="75"/>
    </location>
</feature>
<evidence type="ECO:0000256" key="1">
    <source>
        <dbReference type="SAM" id="Coils"/>
    </source>
</evidence>
<keyword evidence="3" id="KW-1185">Reference proteome</keyword>